<keyword evidence="2" id="KW-1185">Reference proteome</keyword>
<proteinExistence type="predicted"/>
<organism evidence="1 2">
    <name type="scientific">Rhipicephalus microplus</name>
    <name type="common">Cattle tick</name>
    <name type="synonym">Boophilus microplus</name>
    <dbReference type="NCBI Taxonomy" id="6941"/>
    <lineage>
        <taxon>Eukaryota</taxon>
        <taxon>Metazoa</taxon>
        <taxon>Ecdysozoa</taxon>
        <taxon>Arthropoda</taxon>
        <taxon>Chelicerata</taxon>
        <taxon>Arachnida</taxon>
        <taxon>Acari</taxon>
        <taxon>Parasitiformes</taxon>
        <taxon>Ixodida</taxon>
        <taxon>Ixodoidea</taxon>
        <taxon>Ixodidae</taxon>
        <taxon>Rhipicephalinae</taxon>
        <taxon>Rhipicephalus</taxon>
        <taxon>Boophilus</taxon>
    </lineage>
</organism>
<accession>A0A9J6EWQ3</accession>
<evidence type="ECO:0000313" key="2">
    <source>
        <dbReference type="Proteomes" id="UP000821866"/>
    </source>
</evidence>
<protein>
    <recommendedName>
        <fullName evidence="3">CCHC-type domain-containing protein</fullName>
    </recommendedName>
</protein>
<dbReference type="GO" id="GO:0003676">
    <property type="term" value="F:nucleic acid binding"/>
    <property type="evidence" value="ECO:0007669"/>
    <property type="project" value="InterPro"/>
</dbReference>
<dbReference type="AlphaFoldDB" id="A0A9J6EWQ3"/>
<evidence type="ECO:0000313" key="1">
    <source>
        <dbReference type="EMBL" id="KAH8038623.1"/>
    </source>
</evidence>
<dbReference type="Proteomes" id="UP000821866">
    <property type="component" value="Chromosome 1"/>
</dbReference>
<gene>
    <name evidence="1" type="ORF">HPB51_002747</name>
</gene>
<comment type="caution">
    <text evidence="1">The sequence shown here is derived from an EMBL/GenBank/DDBJ whole genome shotgun (WGS) entry which is preliminary data.</text>
</comment>
<evidence type="ECO:0008006" key="3">
    <source>
        <dbReference type="Google" id="ProtNLM"/>
    </source>
</evidence>
<dbReference type="InterPro" id="IPR036875">
    <property type="entry name" value="Znf_CCHC_sf"/>
</dbReference>
<reference evidence="1" key="1">
    <citation type="journal article" date="2020" name="Cell">
        <title>Large-Scale Comparative Analyses of Tick Genomes Elucidate Their Genetic Diversity and Vector Capacities.</title>
        <authorList>
            <consortium name="Tick Genome and Microbiome Consortium (TIGMIC)"/>
            <person name="Jia N."/>
            <person name="Wang J."/>
            <person name="Shi W."/>
            <person name="Du L."/>
            <person name="Sun Y."/>
            <person name="Zhan W."/>
            <person name="Jiang J.F."/>
            <person name="Wang Q."/>
            <person name="Zhang B."/>
            <person name="Ji P."/>
            <person name="Bell-Sakyi L."/>
            <person name="Cui X.M."/>
            <person name="Yuan T.T."/>
            <person name="Jiang B.G."/>
            <person name="Yang W.F."/>
            <person name="Lam T.T."/>
            <person name="Chang Q.C."/>
            <person name="Ding S.J."/>
            <person name="Wang X.J."/>
            <person name="Zhu J.G."/>
            <person name="Ruan X.D."/>
            <person name="Zhao L."/>
            <person name="Wei J.T."/>
            <person name="Ye R.Z."/>
            <person name="Que T.C."/>
            <person name="Du C.H."/>
            <person name="Zhou Y.H."/>
            <person name="Cheng J.X."/>
            <person name="Dai P.F."/>
            <person name="Guo W.B."/>
            <person name="Han X.H."/>
            <person name="Huang E.J."/>
            <person name="Li L.F."/>
            <person name="Wei W."/>
            <person name="Gao Y.C."/>
            <person name="Liu J.Z."/>
            <person name="Shao H.Z."/>
            <person name="Wang X."/>
            <person name="Wang C.C."/>
            <person name="Yang T.C."/>
            <person name="Huo Q.B."/>
            <person name="Li W."/>
            <person name="Chen H.Y."/>
            <person name="Chen S.E."/>
            <person name="Zhou L.G."/>
            <person name="Ni X.B."/>
            <person name="Tian J.H."/>
            <person name="Sheng Y."/>
            <person name="Liu T."/>
            <person name="Pan Y.S."/>
            <person name="Xia L.Y."/>
            <person name="Li J."/>
            <person name="Zhao F."/>
            <person name="Cao W.C."/>
        </authorList>
    </citation>
    <scope>NUCLEOTIDE SEQUENCE</scope>
    <source>
        <strain evidence="1">Rmic-2018</strain>
    </source>
</reference>
<reference evidence="1" key="2">
    <citation type="submission" date="2021-09" db="EMBL/GenBank/DDBJ databases">
        <authorList>
            <person name="Jia N."/>
            <person name="Wang J."/>
            <person name="Shi W."/>
            <person name="Du L."/>
            <person name="Sun Y."/>
            <person name="Zhan W."/>
            <person name="Jiang J."/>
            <person name="Wang Q."/>
            <person name="Zhang B."/>
            <person name="Ji P."/>
            <person name="Sakyi L.B."/>
            <person name="Cui X."/>
            <person name="Yuan T."/>
            <person name="Jiang B."/>
            <person name="Yang W."/>
            <person name="Lam T.T.-Y."/>
            <person name="Chang Q."/>
            <person name="Ding S."/>
            <person name="Wang X."/>
            <person name="Zhu J."/>
            <person name="Ruan X."/>
            <person name="Zhao L."/>
            <person name="Wei J."/>
            <person name="Que T."/>
            <person name="Du C."/>
            <person name="Cheng J."/>
            <person name="Dai P."/>
            <person name="Han X."/>
            <person name="Huang E."/>
            <person name="Gao Y."/>
            <person name="Liu J."/>
            <person name="Shao H."/>
            <person name="Ye R."/>
            <person name="Li L."/>
            <person name="Wei W."/>
            <person name="Wang X."/>
            <person name="Wang C."/>
            <person name="Huo Q."/>
            <person name="Li W."/>
            <person name="Guo W."/>
            <person name="Chen H."/>
            <person name="Chen S."/>
            <person name="Zhou L."/>
            <person name="Zhou L."/>
            <person name="Ni X."/>
            <person name="Tian J."/>
            <person name="Zhou Y."/>
            <person name="Sheng Y."/>
            <person name="Liu T."/>
            <person name="Pan Y."/>
            <person name="Xia L."/>
            <person name="Li J."/>
            <person name="Zhao F."/>
            <person name="Cao W."/>
        </authorList>
    </citation>
    <scope>NUCLEOTIDE SEQUENCE</scope>
    <source>
        <strain evidence="1">Rmic-2018</strain>
        <tissue evidence="1">Larvae</tissue>
    </source>
</reference>
<dbReference type="SUPFAM" id="SSF57756">
    <property type="entry name" value="Retrovirus zinc finger-like domains"/>
    <property type="match status" value="1"/>
</dbReference>
<dbReference type="GO" id="GO:0008270">
    <property type="term" value="F:zinc ion binding"/>
    <property type="evidence" value="ECO:0007669"/>
    <property type="project" value="InterPro"/>
</dbReference>
<name>A0A9J6EWQ3_RHIMP</name>
<sequence length="185" mass="19840">MIPVQTTAIFHRSSFEGPCLPACSECVWLQWPVKSAARSYRGGCGAVPEFVSGIILAVAPSKGIAILSPGSVARITCVCYQATCPYATTAAAIPTARQRWNTCYRCAGIGQLGRECSSGRRNGLPRCYQCNRIARETVPKKQDVVGATPASTYETALRVAAVTSNKEPLLEVRIGQTAFLALLDR</sequence>
<dbReference type="EMBL" id="JABSTU010000001">
    <property type="protein sequence ID" value="KAH8038623.1"/>
    <property type="molecule type" value="Genomic_DNA"/>
</dbReference>